<sequence>MKTLAALEKAERSNRHTQNCTSLLLHVFQNTSLVFQDLLNVQRDSVISDRPSNMLLCMSVIIVTFSQGMNSEKHADAKDSDMKDLWTSPLTCTCGKWIVLNRTPELVHEGNDSPGHSAFKMPVNPAGALKWEPENCQTRY</sequence>
<protein>
    <submittedName>
        <fullName evidence="1">Uncharacterized protein</fullName>
    </submittedName>
</protein>
<evidence type="ECO:0000313" key="1">
    <source>
        <dbReference type="EMBL" id="KAI4539756.1"/>
    </source>
</evidence>
<keyword evidence="2" id="KW-1185">Reference proteome</keyword>
<gene>
    <name evidence="1" type="ORF">MG293_010151</name>
</gene>
<dbReference type="AlphaFoldDB" id="A0AAD4YAU5"/>
<name>A0AAD4YAU5_OVIAM</name>
<evidence type="ECO:0000313" key="2">
    <source>
        <dbReference type="Proteomes" id="UP001214576"/>
    </source>
</evidence>
<organism evidence="1 2">
    <name type="scientific">Ovis ammon polii</name>
    <dbReference type="NCBI Taxonomy" id="230172"/>
    <lineage>
        <taxon>Eukaryota</taxon>
        <taxon>Metazoa</taxon>
        <taxon>Chordata</taxon>
        <taxon>Craniata</taxon>
        <taxon>Vertebrata</taxon>
        <taxon>Euteleostomi</taxon>
        <taxon>Mammalia</taxon>
        <taxon>Eutheria</taxon>
        <taxon>Laurasiatheria</taxon>
        <taxon>Artiodactyla</taxon>
        <taxon>Ruminantia</taxon>
        <taxon>Pecora</taxon>
        <taxon>Bovidae</taxon>
        <taxon>Caprinae</taxon>
        <taxon>Ovis</taxon>
    </lineage>
</organism>
<comment type="caution">
    <text evidence="1">The sequence shown here is derived from an EMBL/GenBank/DDBJ whole genome shotgun (WGS) entry which is preliminary data.</text>
</comment>
<dbReference type="EMBL" id="JAKZEL010000010">
    <property type="protein sequence ID" value="KAI4539756.1"/>
    <property type="molecule type" value="Genomic_DNA"/>
</dbReference>
<accession>A0AAD4YAU5</accession>
<proteinExistence type="predicted"/>
<dbReference type="Proteomes" id="UP001214576">
    <property type="component" value="Unassembled WGS sequence"/>
</dbReference>
<reference evidence="1" key="1">
    <citation type="submission" date="2022-03" db="EMBL/GenBank/DDBJ databases">
        <title>Genomic analyses of argali, domestic sheep and their hybrids provide insights into chromosomal evolution, heterosis and genetic basis of agronomic traits.</title>
        <authorList>
            <person name="Li M."/>
        </authorList>
    </citation>
    <scope>NUCLEOTIDE SEQUENCE</scope>
    <source>
        <strain evidence="1">CAU-MHL-2022a</strain>
        <tissue evidence="1">Skin</tissue>
    </source>
</reference>